<organism evidence="2 3">
    <name type="scientific">Candidatus Staskawiczbacteria bacterium RIFCSPHIGHO2_01_FULL_39_25</name>
    <dbReference type="NCBI Taxonomy" id="1802202"/>
    <lineage>
        <taxon>Bacteria</taxon>
        <taxon>Candidatus Staskawicziibacteriota</taxon>
    </lineage>
</organism>
<feature type="transmembrane region" description="Helical" evidence="1">
    <location>
        <begin position="48"/>
        <end position="68"/>
    </location>
</feature>
<proteinExistence type="predicted"/>
<feature type="transmembrane region" description="Helical" evidence="1">
    <location>
        <begin position="89"/>
        <end position="112"/>
    </location>
</feature>
<evidence type="ECO:0000256" key="1">
    <source>
        <dbReference type="SAM" id="Phobius"/>
    </source>
</evidence>
<feature type="transmembrane region" description="Helical" evidence="1">
    <location>
        <begin position="12"/>
        <end position="33"/>
    </location>
</feature>
<accession>A0A1G2HS23</accession>
<sequence>MIKIGDDKRKSIGFKLLIIFIVLFFVSIVLLNFKFDIFYKLIAENQSFFGQIIFIFAFCILGISSRAFSFYYRAKREGFAWRTSNPQQVYFVEYLIISFVASVFIFSILIIMSSLPTYIFYLLGGSVGIVAGYRGYAFLDNMRIG</sequence>
<protein>
    <submittedName>
        <fullName evidence="2">Uncharacterized protein</fullName>
    </submittedName>
</protein>
<keyword evidence="1" id="KW-1133">Transmembrane helix</keyword>
<feature type="transmembrane region" description="Helical" evidence="1">
    <location>
        <begin position="118"/>
        <end position="139"/>
    </location>
</feature>
<dbReference type="EMBL" id="MHOO01000003">
    <property type="protein sequence ID" value="OGZ64698.1"/>
    <property type="molecule type" value="Genomic_DNA"/>
</dbReference>
<evidence type="ECO:0000313" key="3">
    <source>
        <dbReference type="Proteomes" id="UP000176855"/>
    </source>
</evidence>
<gene>
    <name evidence="2" type="ORF">A2730_01905</name>
</gene>
<evidence type="ECO:0000313" key="2">
    <source>
        <dbReference type="EMBL" id="OGZ64698.1"/>
    </source>
</evidence>
<name>A0A1G2HS23_9BACT</name>
<keyword evidence="1" id="KW-0472">Membrane</keyword>
<dbReference type="Proteomes" id="UP000176855">
    <property type="component" value="Unassembled WGS sequence"/>
</dbReference>
<reference evidence="2 3" key="1">
    <citation type="journal article" date="2016" name="Nat. Commun.">
        <title>Thousands of microbial genomes shed light on interconnected biogeochemical processes in an aquifer system.</title>
        <authorList>
            <person name="Anantharaman K."/>
            <person name="Brown C.T."/>
            <person name="Hug L.A."/>
            <person name="Sharon I."/>
            <person name="Castelle C.J."/>
            <person name="Probst A.J."/>
            <person name="Thomas B.C."/>
            <person name="Singh A."/>
            <person name="Wilkins M.J."/>
            <person name="Karaoz U."/>
            <person name="Brodie E.L."/>
            <person name="Williams K.H."/>
            <person name="Hubbard S.S."/>
            <person name="Banfield J.F."/>
        </authorList>
    </citation>
    <scope>NUCLEOTIDE SEQUENCE [LARGE SCALE GENOMIC DNA]</scope>
</reference>
<dbReference type="AlphaFoldDB" id="A0A1G2HS23"/>
<comment type="caution">
    <text evidence="2">The sequence shown here is derived from an EMBL/GenBank/DDBJ whole genome shotgun (WGS) entry which is preliminary data.</text>
</comment>
<keyword evidence="1" id="KW-0812">Transmembrane</keyword>